<protein>
    <recommendedName>
        <fullName evidence="6">Anaphase-promoting complex subunit 4 WD40 domain-containing protein</fullName>
    </recommendedName>
</protein>
<feature type="repeat" description="WD" evidence="3">
    <location>
        <begin position="515"/>
        <end position="556"/>
    </location>
</feature>
<keyword evidence="1 3" id="KW-0853">WD repeat</keyword>
<evidence type="ECO:0000313" key="5">
    <source>
        <dbReference type="EMBL" id="CAE2334367.1"/>
    </source>
</evidence>
<organism evidence="5">
    <name type="scientific">Guillardia theta</name>
    <name type="common">Cryptophyte</name>
    <name type="synonym">Cryptomonas phi</name>
    <dbReference type="NCBI Taxonomy" id="55529"/>
    <lineage>
        <taxon>Eukaryota</taxon>
        <taxon>Cryptophyceae</taxon>
        <taxon>Pyrenomonadales</taxon>
        <taxon>Geminigeraceae</taxon>
        <taxon>Guillardia</taxon>
    </lineage>
</organism>
<feature type="repeat" description="WD" evidence="3">
    <location>
        <begin position="13"/>
        <end position="44"/>
    </location>
</feature>
<feature type="repeat" description="WD" evidence="3">
    <location>
        <begin position="268"/>
        <end position="309"/>
    </location>
</feature>
<keyword evidence="4" id="KW-0472">Membrane</keyword>
<dbReference type="PROSITE" id="PS50082">
    <property type="entry name" value="WD_REPEATS_2"/>
    <property type="match status" value="10"/>
</dbReference>
<evidence type="ECO:0000256" key="4">
    <source>
        <dbReference type="SAM" id="Phobius"/>
    </source>
</evidence>
<feature type="repeat" description="WD" evidence="3">
    <location>
        <begin position="218"/>
        <end position="259"/>
    </location>
</feature>
<evidence type="ECO:0000256" key="2">
    <source>
        <dbReference type="ARBA" id="ARBA00022737"/>
    </source>
</evidence>
<dbReference type="SMART" id="SM00320">
    <property type="entry name" value="WD40"/>
    <property type="match status" value="13"/>
</dbReference>
<dbReference type="PANTHER" id="PTHR22847:SF637">
    <property type="entry name" value="WD REPEAT DOMAIN 5B"/>
    <property type="match status" value="1"/>
</dbReference>
<dbReference type="InterPro" id="IPR001680">
    <property type="entry name" value="WD40_rpt"/>
</dbReference>
<dbReference type="InterPro" id="IPR015943">
    <property type="entry name" value="WD40/YVTN_repeat-like_dom_sf"/>
</dbReference>
<keyword evidence="4" id="KW-1133">Transmembrane helix</keyword>
<evidence type="ECO:0008006" key="6">
    <source>
        <dbReference type="Google" id="ProtNLM"/>
    </source>
</evidence>
<proteinExistence type="predicted"/>
<feature type="repeat" description="WD" evidence="3">
    <location>
        <begin position="94"/>
        <end position="135"/>
    </location>
</feature>
<dbReference type="SUPFAM" id="SSF50978">
    <property type="entry name" value="WD40 repeat-like"/>
    <property type="match status" value="3"/>
</dbReference>
<keyword evidence="2" id="KW-0677">Repeat</keyword>
<feature type="repeat" description="WD" evidence="3">
    <location>
        <begin position="432"/>
        <end position="471"/>
    </location>
</feature>
<dbReference type="Gene3D" id="2.130.10.10">
    <property type="entry name" value="YVTN repeat-like/Quinoprotein amine dehydrogenase"/>
    <property type="match status" value="4"/>
</dbReference>
<dbReference type="InterPro" id="IPR019775">
    <property type="entry name" value="WD40_repeat_CS"/>
</dbReference>
<feature type="repeat" description="WD" evidence="3">
    <location>
        <begin position="176"/>
        <end position="217"/>
    </location>
</feature>
<dbReference type="AlphaFoldDB" id="A0A7S4U7T9"/>
<sequence length="909" mass="101616">MWDLSIGQTVAVCLGHNDWVWAIDMSNDGWYVASGSKDKTARIWTFDGKLSRVLDHEDEVFCVKLTGDGRSLYTGQGKKILWWDVASGTRHGEVKKHDGIVRGLSINRSNTILASCSKDCKILLWNLSTFTLIRRLKGHTSIIRSIRFSNKSLLSCSNDRTVRVWDLDSGLCKGTLLGHNDDIRSVCVSDDGKLAASCSFDKTIKLWNLDRNCEIGTIRAHEDKIFDLEMTPDARFAVSCSWDLTVRVWDLQVLNNLKEQIGFSVYHYEGHRSEVLSVDICDDGSLAISVSSDGLVHVWHCASMELYMELQGASSRPTLVKISPDGNFCASCGVDYNLSIWDTPTGRLLHEFRCASDVECISFFSQRDALIVGEQQAISVWDIASGNLVHRKQGHRAAISCLGISFDTIVSGSHDHDVRVWSWENEQSANTLYGHTRPVRDVTVLNSTIASCSDDKSIRLWDLKSGRPKKIIRSEYADLCSFRFVRNEDFAISFSANSTRIEVWDVEIGRVIAQHDGHNRRITSLALHPNGRFALTGSMDTTVGRWALSELEVFLRERKEKDENRSVSDEDNNIDSQDVKKDVALEITEDVAEMHQVAQARDKNKRVMVALENENEMIDGIESSSIQGRLGNVIQHILGRTEARPVSFELEDDETAWVSKINENYVEGVNNDTSALSQIVVGDEDDWDEFQMKERNRRLSSLALVFGFLLYFPWIGGLFIGGGLRSKDKMTRNFNRISVSLALAVVIVVGSLLIVTKTVTSNIFCNQCSKVCPRNCMSCSDCTGNDHFWCYDTQAALSQRTFCSQTDNSNFVLQSIPALSPQPVRLATMVCSRECLCGACQASGFNWCRTAKNGSSSEGYCDMHWRDYSNYLSSSNPSQCDCKLFTNGGTTCQGSCCCDLQGCSPSKCR</sequence>
<name>A0A7S4U7T9_GUITH</name>
<feature type="transmembrane region" description="Helical" evidence="4">
    <location>
        <begin position="702"/>
        <end position="724"/>
    </location>
</feature>
<dbReference type="InterPro" id="IPR020472">
    <property type="entry name" value="WD40_PAC1"/>
</dbReference>
<evidence type="ECO:0000256" key="1">
    <source>
        <dbReference type="ARBA" id="ARBA00022574"/>
    </source>
</evidence>
<dbReference type="PANTHER" id="PTHR22847">
    <property type="entry name" value="WD40 REPEAT PROTEIN"/>
    <property type="match status" value="1"/>
</dbReference>
<dbReference type="Pfam" id="PF00400">
    <property type="entry name" value="WD40"/>
    <property type="match status" value="10"/>
</dbReference>
<feature type="transmembrane region" description="Helical" evidence="4">
    <location>
        <begin position="736"/>
        <end position="755"/>
    </location>
</feature>
<accession>A0A7S4U7T9</accession>
<feature type="repeat" description="WD" evidence="3">
    <location>
        <begin position="136"/>
        <end position="175"/>
    </location>
</feature>
<dbReference type="EMBL" id="HBKN01044979">
    <property type="protein sequence ID" value="CAE2334367.1"/>
    <property type="molecule type" value="Transcribed_RNA"/>
</dbReference>
<feature type="repeat" description="WD" evidence="3">
    <location>
        <begin position="392"/>
        <end position="431"/>
    </location>
</feature>
<feature type="repeat" description="WD" evidence="3">
    <location>
        <begin position="310"/>
        <end position="351"/>
    </location>
</feature>
<dbReference type="PROSITE" id="PS50294">
    <property type="entry name" value="WD_REPEATS_REGION"/>
    <property type="match status" value="9"/>
</dbReference>
<gene>
    <name evidence="5" type="ORF">GTHE00462_LOCUS35187</name>
</gene>
<keyword evidence="4" id="KW-0812">Transmembrane</keyword>
<reference evidence="5" key="1">
    <citation type="submission" date="2021-01" db="EMBL/GenBank/DDBJ databases">
        <authorList>
            <person name="Corre E."/>
            <person name="Pelletier E."/>
            <person name="Niang G."/>
            <person name="Scheremetjew M."/>
            <person name="Finn R."/>
            <person name="Kale V."/>
            <person name="Holt S."/>
            <person name="Cochrane G."/>
            <person name="Meng A."/>
            <person name="Brown T."/>
            <person name="Cohen L."/>
        </authorList>
    </citation>
    <scope>NUCLEOTIDE SEQUENCE</scope>
    <source>
        <strain evidence="5">CCMP 2712</strain>
    </source>
</reference>
<evidence type="ECO:0000256" key="3">
    <source>
        <dbReference type="PROSITE-ProRule" id="PRU00221"/>
    </source>
</evidence>
<dbReference type="InterPro" id="IPR036322">
    <property type="entry name" value="WD40_repeat_dom_sf"/>
</dbReference>
<dbReference type="PROSITE" id="PS00678">
    <property type="entry name" value="WD_REPEATS_1"/>
    <property type="match status" value="6"/>
</dbReference>
<dbReference type="PRINTS" id="PR00320">
    <property type="entry name" value="GPROTEINBRPT"/>
</dbReference>
<dbReference type="GO" id="GO:1990234">
    <property type="term" value="C:transferase complex"/>
    <property type="evidence" value="ECO:0007669"/>
    <property type="project" value="UniProtKB-ARBA"/>
</dbReference>
<dbReference type="CDD" id="cd00200">
    <property type="entry name" value="WD40"/>
    <property type="match status" value="2"/>
</dbReference>